<dbReference type="PIRSF" id="PIRSF001123">
    <property type="entry name" value="PepA_GA"/>
    <property type="match status" value="1"/>
</dbReference>
<dbReference type="Gene3D" id="2.40.30.40">
    <property type="entry name" value="Peptidase M42, domain 2"/>
    <property type="match status" value="1"/>
</dbReference>
<dbReference type="OrthoDB" id="9772053at2"/>
<evidence type="ECO:0000256" key="4">
    <source>
        <dbReference type="ARBA" id="ARBA00022723"/>
    </source>
</evidence>
<dbReference type="InterPro" id="IPR023367">
    <property type="entry name" value="Peptidase_M42_dom2"/>
</dbReference>
<dbReference type="EMBL" id="CP009687">
    <property type="protein sequence ID" value="AKL95394.1"/>
    <property type="molecule type" value="Genomic_DNA"/>
</dbReference>
<dbReference type="PANTHER" id="PTHR32481:SF5">
    <property type="entry name" value="ENDOGLUCANASE"/>
    <property type="match status" value="1"/>
</dbReference>
<dbReference type="STRING" id="84022.CACET_c19460"/>
<keyword evidence="3" id="KW-0645">Protease</keyword>
<accession>A0A0D8IFL0</accession>
<keyword evidence="4 8" id="KW-0479">Metal-binding</keyword>
<dbReference type="Pfam" id="PF05343">
    <property type="entry name" value="Peptidase_M42"/>
    <property type="match status" value="1"/>
</dbReference>
<dbReference type="Gene3D" id="3.40.630.10">
    <property type="entry name" value="Zn peptidases"/>
    <property type="match status" value="1"/>
</dbReference>
<feature type="binding site" evidence="8">
    <location>
        <position position="170"/>
    </location>
    <ligand>
        <name>Zn(2+)</name>
        <dbReference type="ChEBI" id="CHEBI:29105"/>
        <label>2</label>
    </ligand>
</feature>
<dbReference type="InterPro" id="IPR008007">
    <property type="entry name" value="Peptidase_M42"/>
</dbReference>
<evidence type="ECO:0000256" key="3">
    <source>
        <dbReference type="ARBA" id="ARBA00022670"/>
    </source>
</evidence>
<comment type="similarity">
    <text evidence="1 6">Belongs to the peptidase M42 family.</text>
</comment>
<evidence type="ECO:0000313" key="10">
    <source>
        <dbReference type="Proteomes" id="UP000035704"/>
    </source>
</evidence>
<dbReference type="CDD" id="cd05656">
    <property type="entry name" value="M42_Frv"/>
    <property type="match status" value="1"/>
</dbReference>
<evidence type="ECO:0000256" key="7">
    <source>
        <dbReference type="PIRSR" id="PIRSR001123-1"/>
    </source>
</evidence>
<evidence type="ECO:0000256" key="6">
    <source>
        <dbReference type="PIRNR" id="PIRNR001123"/>
    </source>
</evidence>
<comment type="cofactor">
    <cofactor evidence="8">
        <name>a divalent metal cation</name>
        <dbReference type="ChEBI" id="CHEBI:60240"/>
    </cofactor>
    <text evidence="8">Binds 2 divalent metal cations per subunit.</text>
</comment>
<evidence type="ECO:0000256" key="1">
    <source>
        <dbReference type="ARBA" id="ARBA00006272"/>
    </source>
</evidence>
<feature type="binding site" evidence="8">
    <location>
        <position position="221"/>
    </location>
    <ligand>
        <name>Zn(2+)</name>
        <dbReference type="ChEBI" id="CHEBI:29105"/>
        <label>1</label>
    </ligand>
</feature>
<evidence type="ECO:0000256" key="5">
    <source>
        <dbReference type="ARBA" id="ARBA00022801"/>
    </source>
</evidence>
<reference evidence="9 10" key="1">
    <citation type="submission" date="2014-10" db="EMBL/GenBank/DDBJ databases">
        <title>Genome sequence of Clostridium aceticum DSM 1496.</title>
        <authorList>
            <person name="Poehlein A."/>
            <person name="Schiel-Bengelsdorf B."/>
            <person name="Gottschalk G."/>
            <person name="Duerre P."/>
            <person name="Daniel R."/>
        </authorList>
    </citation>
    <scope>NUCLEOTIDE SEQUENCE [LARGE SCALE GENOMIC DNA]</scope>
    <source>
        <strain evidence="9 10">DSM 1496</strain>
    </source>
</reference>
<name>A0A0D8IFL0_9CLOT</name>
<dbReference type="InterPro" id="IPR051464">
    <property type="entry name" value="Peptidase_M42_aminopept"/>
</dbReference>
<evidence type="ECO:0000256" key="2">
    <source>
        <dbReference type="ARBA" id="ARBA00022438"/>
    </source>
</evidence>
<sequence length="341" mass="37372">MLLKKLTSAFGVSGNEGEVRNIVLEEIKDVVDTVKVDRMGNVIAEKKVLNSPYNIVVTAHMDEVGLMVKGIDDSGLIRFAPIGGIDSRILVSKVVLIGERNIPGVIGAKAIHMQKPEERQRALRIDDLYIDIGAKNKDEAEKHISIGDYIHFHSEYMEFGENRVKAKALDNRVGCYVLIDLLKKQLPVNITGIFTVQEEIGLRGAEVAANQVNVDLAVVLEGTTCSDVADVEPHLQVTELDGGPAISIMDQSSIYNKKYIDAVIDTAKKYNIPWQYRKAAFGGNDAGKFHLAKAGTPCVSIAVPCRYIHSPVSVLSKKDLDYTKDLVARFVEEISKGGIIS</sequence>
<dbReference type="PANTHER" id="PTHR32481">
    <property type="entry name" value="AMINOPEPTIDASE"/>
    <property type="match status" value="1"/>
</dbReference>
<evidence type="ECO:0000256" key="8">
    <source>
        <dbReference type="PIRSR" id="PIRSR001123-2"/>
    </source>
</evidence>
<feature type="binding site" evidence="8">
    <location>
        <position position="199"/>
    </location>
    <ligand>
        <name>Zn(2+)</name>
        <dbReference type="ChEBI" id="CHEBI:29105"/>
        <label>2</label>
    </ligand>
</feature>
<evidence type="ECO:0000313" key="9">
    <source>
        <dbReference type="EMBL" id="AKL95394.1"/>
    </source>
</evidence>
<protein>
    <submittedName>
        <fullName evidence="9">Aminopeptidase</fullName>
        <ecNumber evidence="9">3.4.11.-</ecNumber>
    </submittedName>
</protein>
<keyword evidence="10" id="KW-1185">Reference proteome</keyword>
<gene>
    <name evidence="9" type="ORF">CACET_c19460</name>
</gene>
<dbReference type="EC" id="3.4.11.-" evidence="9"/>
<dbReference type="AlphaFoldDB" id="A0A0D8IFL0"/>
<feature type="binding site" evidence="8">
    <location>
        <position position="60"/>
    </location>
    <ligand>
        <name>Zn(2+)</name>
        <dbReference type="ChEBI" id="CHEBI:29105"/>
        <label>1</label>
    </ligand>
</feature>
<dbReference type="KEGG" id="cace:CACET_c19460"/>
<feature type="active site" description="Proton acceptor" evidence="7">
    <location>
        <position position="198"/>
    </location>
</feature>
<dbReference type="GO" id="GO:0046872">
    <property type="term" value="F:metal ion binding"/>
    <property type="evidence" value="ECO:0007669"/>
    <property type="project" value="UniProtKB-UniRule"/>
</dbReference>
<keyword evidence="2 9" id="KW-0031">Aminopeptidase</keyword>
<dbReference type="Proteomes" id="UP000035704">
    <property type="component" value="Chromosome"/>
</dbReference>
<organism evidence="9 10">
    <name type="scientific">Clostridium aceticum</name>
    <dbReference type="NCBI Taxonomy" id="84022"/>
    <lineage>
        <taxon>Bacteria</taxon>
        <taxon>Bacillati</taxon>
        <taxon>Bacillota</taxon>
        <taxon>Clostridia</taxon>
        <taxon>Eubacteriales</taxon>
        <taxon>Clostridiaceae</taxon>
        <taxon>Clostridium</taxon>
    </lineage>
</organism>
<feature type="binding site" evidence="8">
    <location>
        <position position="170"/>
    </location>
    <ligand>
        <name>Zn(2+)</name>
        <dbReference type="ChEBI" id="CHEBI:29105"/>
        <label>1</label>
    </ligand>
</feature>
<dbReference type="RefSeq" id="WP_044822881.1">
    <property type="nucleotide sequence ID" value="NZ_CP009687.1"/>
</dbReference>
<dbReference type="GO" id="GO:0004177">
    <property type="term" value="F:aminopeptidase activity"/>
    <property type="evidence" value="ECO:0007669"/>
    <property type="project" value="UniProtKB-UniRule"/>
</dbReference>
<keyword evidence="5 9" id="KW-0378">Hydrolase</keyword>
<proteinExistence type="inferred from homology"/>
<dbReference type="SUPFAM" id="SSF53187">
    <property type="entry name" value="Zn-dependent exopeptidases"/>
    <property type="match status" value="1"/>
</dbReference>
<dbReference type="SUPFAM" id="SSF101821">
    <property type="entry name" value="Aminopeptidase/glucanase lid domain"/>
    <property type="match status" value="1"/>
</dbReference>
<dbReference type="PATRIC" id="fig|84022.5.peg.29"/>
<dbReference type="GO" id="GO:0006508">
    <property type="term" value="P:proteolysis"/>
    <property type="evidence" value="ECO:0007669"/>
    <property type="project" value="UniProtKB-KW"/>
</dbReference>
<feature type="binding site" evidence="8">
    <location>
        <position position="309"/>
    </location>
    <ligand>
        <name>Zn(2+)</name>
        <dbReference type="ChEBI" id="CHEBI:29105"/>
        <label>2</label>
    </ligand>
</feature>